<dbReference type="OrthoDB" id="5432555at2"/>
<protein>
    <recommendedName>
        <fullName evidence="5">Arsenate reductase</fullName>
    </recommendedName>
</protein>
<comment type="similarity">
    <text evidence="1 2">Belongs to the ArsC family.</text>
</comment>
<sequence>MKWLDEAGIAYRFHDFRKDGLAPEELAKWLAAIDRDVLINRRGTTYRQLDDKAKAALAGEEPAAVLLGAPTLMKRPIFACEGTYLVGFGDAQKAALKDLAG</sequence>
<name>A0A845MC29_9PROT</name>
<gene>
    <name evidence="3" type="ORF">GQF03_02850</name>
</gene>
<evidence type="ECO:0000313" key="3">
    <source>
        <dbReference type="EMBL" id="MZR21262.1"/>
    </source>
</evidence>
<dbReference type="SUPFAM" id="SSF52833">
    <property type="entry name" value="Thioredoxin-like"/>
    <property type="match status" value="1"/>
</dbReference>
<evidence type="ECO:0000313" key="4">
    <source>
        <dbReference type="Proteomes" id="UP000445696"/>
    </source>
</evidence>
<dbReference type="PANTHER" id="PTHR30041:SF8">
    <property type="entry name" value="PROTEIN YFFB"/>
    <property type="match status" value="1"/>
</dbReference>
<dbReference type="Gene3D" id="3.40.30.10">
    <property type="entry name" value="Glutaredoxin"/>
    <property type="match status" value="1"/>
</dbReference>
<proteinExistence type="inferred from homology"/>
<evidence type="ECO:0000256" key="2">
    <source>
        <dbReference type="PROSITE-ProRule" id="PRU01282"/>
    </source>
</evidence>
<dbReference type="PANTHER" id="PTHR30041">
    <property type="entry name" value="ARSENATE REDUCTASE"/>
    <property type="match status" value="1"/>
</dbReference>
<comment type="caution">
    <text evidence="3">The sequence shown here is derived from an EMBL/GenBank/DDBJ whole genome shotgun (WGS) entry which is preliminary data.</text>
</comment>
<dbReference type="AlphaFoldDB" id="A0A845MC29"/>
<reference evidence="3 4" key="1">
    <citation type="journal article" date="2014" name="Int. J. Syst. Evol. Microbiol.">
        <title>Sneathiella chungangensis sp. nov., isolated from a marine sand, and emended description of the genus Sneathiella.</title>
        <authorList>
            <person name="Siamphan C."/>
            <person name="Kim H."/>
            <person name="Lee J.S."/>
            <person name="Kim W."/>
        </authorList>
    </citation>
    <scope>NUCLEOTIDE SEQUENCE [LARGE SCALE GENOMIC DNA]</scope>
    <source>
        <strain evidence="3 4">KCTC 32476</strain>
    </source>
</reference>
<dbReference type="Proteomes" id="UP000445696">
    <property type="component" value="Unassembled WGS sequence"/>
</dbReference>
<dbReference type="Pfam" id="PF03960">
    <property type="entry name" value="ArsC"/>
    <property type="match status" value="1"/>
</dbReference>
<dbReference type="PROSITE" id="PS51353">
    <property type="entry name" value="ARSC"/>
    <property type="match status" value="1"/>
</dbReference>
<dbReference type="InterPro" id="IPR006660">
    <property type="entry name" value="Arsenate_reductase-like"/>
</dbReference>
<keyword evidence="4" id="KW-1185">Reference proteome</keyword>
<accession>A0A845MC29</accession>
<dbReference type="EMBL" id="WTVA01000001">
    <property type="protein sequence ID" value="MZR21262.1"/>
    <property type="molecule type" value="Genomic_DNA"/>
</dbReference>
<organism evidence="3 4">
    <name type="scientific">Sneathiella chungangensis</name>
    <dbReference type="NCBI Taxonomy" id="1418234"/>
    <lineage>
        <taxon>Bacteria</taxon>
        <taxon>Pseudomonadati</taxon>
        <taxon>Pseudomonadota</taxon>
        <taxon>Alphaproteobacteria</taxon>
        <taxon>Sneathiellales</taxon>
        <taxon>Sneathiellaceae</taxon>
        <taxon>Sneathiella</taxon>
    </lineage>
</organism>
<evidence type="ECO:0000256" key="1">
    <source>
        <dbReference type="ARBA" id="ARBA00007198"/>
    </source>
</evidence>
<evidence type="ECO:0008006" key="5">
    <source>
        <dbReference type="Google" id="ProtNLM"/>
    </source>
</evidence>
<dbReference type="InterPro" id="IPR036249">
    <property type="entry name" value="Thioredoxin-like_sf"/>
</dbReference>